<feature type="domain" description="UspA" evidence="2">
    <location>
        <begin position="4"/>
        <end position="127"/>
    </location>
</feature>
<dbReference type="CDD" id="cd00293">
    <property type="entry name" value="USP-like"/>
    <property type="match status" value="1"/>
</dbReference>
<dbReference type="SUPFAM" id="SSF52402">
    <property type="entry name" value="Adenine nucleotide alpha hydrolases-like"/>
    <property type="match status" value="1"/>
</dbReference>
<dbReference type="GeneID" id="12447941"/>
<comment type="similarity">
    <text evidence="1">Belongs to the universal stress protein A family.</text>
</comment>
<dbReference type="PANTHER" id="PTHR46268:SF6">
    <property type="entry name" value="UNIVERSAL STRESS PROTEIN UP12"/>
    <property type="match status" value="1"/>
</dbReference>
<organism evidence="3 4">
    <name type="scientific">Haloquadratum walsbyi (strain DSM 16854 / JCM 12705 / C23)</name>
    <dbReference type="NCBI Taxonomy" id="768065"/>
    <lineage>
        <taxon>Archaea</taxon>
        <taxon>Methanobacteriati</taxon>
        <taxon>Methanobacteriota</taxon>
        <taxon>Stenosarchaea group</taxon>
        <taxon>Halobacteria</taxon>
        <taxon>Halobacteriales</taxon>
        <taxon>Haloferacaceae</taxon>
        <taxon>Haloquadratum</taxon>
    </lineage>
</organism>
<dbReference type="InterPro" id="IPR014729">
    <property type="entry name" value="Rossmann-like_a/b/a_fold"/>
</dbReference>
<proteinExistence type="inferred from homology"/>
<name>G0LJJ7_HALWC</name>
<dbReference type="InterPro" id="IPR006016">
    <property type="entry name" value="UspA"/>
</dbReference>
<accession>G0LJJ7</accession>
<dbReference type="Pfam" id="PF00582">
    <property type="entry name" value="Usp"/>
    <property type="match status" value="1"/>
</dbReference>
<evidence type="ECO:0000313" key="3">
    <source>
        <dbReference type="EMBL" id="CCC40931.1"/>
    </source>
</evidence>
<dbReference type="HOGENOM" id="CLU_049301_19_1_2"/>
<protein>
    <submittedName>
        <fullName evidence="3">UspA domain protein</fullName>
    </submittedName>
</protein>
<dbReference type="RefSeq" id="WP_014556427.1">
    <property type="nucleotide sequence ID" value="NC_017459.1"/>
</dbReference>
<gene>
    <name evidence="3" type="ordered locus">Hqrw_3146</name>
</gene>
<dbReference type="AlphaFoldDB" id="G0LJJ7"/>
<sequence>MQSQKILTCISSDEEIAKECARLLAESANHAQSEVLLFHCFSNNPGGKSAVRVAAVQTAMEILDDANIEYQTIEDSGDPASRILDAEKEYEPDFILLGKSRRSTADKTLFGSVTERVMKETTSPVIYV</sequence>
<evidence type="ECO:0000259" key="2">
    <source>
        <dbReference type="Pfam" id="PF00582"/>
    </source>
</evidence>
<dbReference type="KEGG" id="hwc:Hqrw_3146"/>
<dbReference type="PANTHER" id="PTHR46268">
    <property type="entry name" value="STRESS RESPONSE PROTEIN NHAX"/>
    <property type="match status" value="1"/>
</dbReference>
<dbReference type="Gene3D" id="3.40.50.620">
    <property type="entry name" value="HUPs"/>
    <property type="match status" value="1"/>
</dbReference>
<evidence type="ECO:0000256" key="1">
    <source>
        <dbReference type="ARBA" id="ARBA00008791"/>
    </source>
</evidence>
<dbReference type="Proteomes" id="UP000007954">
    <property type="component" value="Chromosome"/>
</dbReference>
<dbReference type="EMBL" id="FR746099">
    <property type="protein sequence ID" value="CCC40931.1"/>
    <property type="molecule type" value="Genomic_DNA"/>
</dbReference>
<dbReference type="OrthoDB" id="281037at2157"/>
<reference evidence="3 4" key="1">
    <citation type="journal article" date="2011" name="PLoS ONE">
        <title>Haloquadratum walsbyi: limited diversity in a global pond.</title>
        <authorList>
            <person name="Dyall-Smith M."/>
            <person name="Pfeiffer F."/>
            <person name="Klee K."/>
            <person name="Palm P."/>
            <person name="Gross K."/>
            <person name="Schuster S.C."/>
            <person name="Rampp M."/>
            <person name="Oesterhelt D."/>
        </authorList>
    </citation>
    <scope>NUCLEOTIDE SEQUENCE [LARGE SCALE GENOMIC DNA]</scope>
    <source>
        <strain evidence="4">DSM 16854 / JCM 12705 / C23</strain>
    </source>
</reference>
<evidence type="ECO:0000313" key="4">
    <source>
        <dbReference type="Proteomes" id="UP000007954"/>
    </source>
</evidence>